<evidence type="ECO:0000313" key="3">
    <source>
        <dbReference type="EMBL" id="SEP21195.1"/>
    </source>
</evidence>
<keyword evidence="2" id="KW-0812">Transmembrane</keyword>
<reference evidence="4" key="1">
    <citation type="submission" date="2016-10" db="EMBL/GenBank/DDBJ databases">
        <authorList>
            <person name="Varghese N."/>
            <person name="Submissions S."/>
        </authorList>
    </citation>
    <scope>NUCLEOTIDE SEQUENCE [LARGE SCALE GENOMIC DNA]</scope>
    <source>
        <strain evidence="4">DSM 123</strain>
    </source>
</reference>
<evidence type="ECO:0000313" key="4">
    <source>
        <dbReference type="Proteomes" id="UP000199615"/>
    </source>
</evidence>
<dbReference type="Proteomes" id="UP000199615">
    <property type="component" value="Unassembled WGS sequence"/>
</dbReference>
<dbReference type="AlphaFoldDB" id="A0A1H8W0R6"/>
<keyword evidence="4" id="KW-1185">Reference proteome</keyword>
<keyword evidence="1" id="KW-0175">Coiled coil</keyword>
<feature type="transmembrane region" description="Helical" evidence="2">
    <location>
        <begin position="227"/>
        <end position="249"/>
    </location>
</feature>
<evidence type="ECO:0000256" key="2">
    <source>
        <dbReference type="SAM" id="Phobius"/>
    </source>
</evidence>
<feature type="transmembrane region" description="Helical" evidence="2">
    <location>
        <begin position="96"/>
        <end position="116"/>
    </location>
</feature>
<feature type="transmembrane region" description="Helical" evidence="2">
    <location>
        <begin position="123"/>
        <end position="145"/>
    </location>
</feature>
<evidence type="ECO:0000256" key="1">
    <source>
        <dbReference type="SAM" id="Coils"/>
    </source>
</evidence>
<dbReference type="EMBL" id="FODT01000010">
    <property type="protein sequence ID" value="SEP21195.1"/>
    <property type="molecule type" value="Genomic_DNA"/>
</dbReference>
<gene>
    <name evidence="3" type="ORF">SAMN05444123_110101</name>
</gene>
<keyword evidence="2" id="KW-1133">Transmembrane helix</keyword>
<feature type="transmembrane region" description="Helical" evidence="2">
    <location>
        <begin position="65"/>
        <end position="90"/>
    </location>
</feature>
<feature type="coiled-coil region" evidence="1">
    <location>
        <begin position="31"/>
        <end position="61"/>
    </location>
</feature>
<keyword evidence="2" id="KW-0472">Membrane</keyword>
<proteinExistence type="predicted"/>
<accession>A0A1H8W0R6</accession>
<protein>
    <submittedName>
        <fullName evidence="3">Uncharacterized protein</fullName>
    </submittedName>
</protein>
<dbReference type="RefSeq" id="WP_092685715.1">
    <property type="nucleotide sequence ID" value="NZ_FODT01000010.1"/>
</dbReference>
<feature type="transmembrane region" description="Helical" evidence="2">
    <location>
        <begin position="165"/>
        <end position="187"/>
    </location>
</feature>
<organism evidence="3 4">
    <name type="scientific">Rhodopseudomonas pseudopalustris</name>
    <dbReference type="NCBI Taxonomy" id="1513892"/>
    <lineage>
        <taxon>Bacteria</taxon>
        <taxon>Pseudomonadati</taxon>
        <taxon>Pseudomonadota</taxon>
        <taxon>Alphaproteobacteria</taxon>
        <taxon>Hyphomicrobiales</taxon>
        <taxon>Nitrobacteraceae</taxon>
        <taxon>Rhodopseudomonas</taxon>
    </lineage>
</organism>
<sequence length="255" mass="27767">MECPFCVETIKDEALACMHCSRDLRVIRPVLLEIQETVLELDKVRQELDRERARLERLKHPWRTFLSYAVLYVAIPVVLLVIAHVLITIAFNISPLYLRIASVLIPFPFGFLAFVVSRLGLRGAFAIGLSTATIAVALMLVITGVNDAVPIIPTTRGEWREVTEYIASVCLAFVTGNILSALIFKILPGTLAGGGRPNPAAFKVALLLGRHVGEDQLRRRARLIQNMMQTAGPLAGVAATAVGSIYAGLKGVVGQ</sequence>
<dbReference type="OrthoDB" id="9814116at2"/>
<name>A0A1H8W0R6_9BRAD</name>